<evidence type="ECO:0000313" key="2">
    <source>
        <dbReference type="EMBL" id="EEX23196.1"/>
    </source>
</evidence>
<keyword evidence="1" id="KW-1133">Transmembrane helix</keyword>
<dbReference type="HOGENOM" id="CLU_2271943_0_0_9"/>
<dbReference type="Proteomes" id="UP000003755">
    <property type="component" value="Unassembled WGS sequence"/>
</dbReference>
<gene>
    <name evidence="2" type="ORF">BLAHAN_04044</name>
</gene>
<evidence type="ECO:0000256" key="1">
    <source>
        <dbReference type="SAM" id="Phobius"/>
    </source>
</evidence>
<dbReference type="EMBL" id="ABYU02000004">
    <property type="protein sequence ID" value="EEX23196.1"/>
    <property type="molecule type" value="Genomic_DNA"/>
</dbReference>
<evidence type="ECO:0000313" key="3">
    <source>
        <dbReference type="Proteomes" id="UP000003755"/>
    </source>
</evidence>
<name>C9L3V7_BLAHA</name>
<reference evidence="2" key="1">
    <citation type="submission" date="2009-09" db="EMBL/GenBank/DDBJ databases">
        <authorList>
            <person name="Weinstock G."/>
            <person name="Sodergren E."/>
            <person name="Clifton S."/>
            <person name="Fulton L."/>
            <person name="Fulton B."/>
            <person name="Courtney L."/>
            <person name="Fronick C."/>
            <person name="Harrison M."/>
            <person name="Strong C."/>
            <person name="Farmer C."/>
            <person name="Delahaunty K."/>
            <person name="Markovic C."/>
            <person name="Hall O."/>
            <person name="Minx P."/>
            <person name="Tomlinson C."/>
            <person name="Mitreva M."/>
            <person name="Nelson J."/>
            <person name="Hou S."/>
            <person name="Wollam A."/>
            <person name="Pepin K.H."/>
            <person name="Johnson M."/>
            <person name="Bhonagiri V."/>
            <person name="Nash W.E."/>
            <person name="Warren W."/>
            <person name="Chinwalla A."/>
            <person name="Mardis E.R."/>
            <person name="Wilson R.K."/>
        </authorList>
    </citation>
    <scope>NUCLEOTIDE SEQUENCE [LARGE SCALE GENOMIC DNA]</scope>
    <source>
        <strain evidence="2">DSM 20583</strain>
    </source>
</reference>
<comment type="caution">
    <text evidence="2">The sequence shown here is derived from an EMBL/GenBank/DDBJ whole genome shotgun (WGS) entry which is preliminary data.</text>
</comment>
<dbReference type="AlphaFoldDB" id="C9L3V7"/>
<proteinExistence type="predicted"/>
<keyword evidence="1" id="KW-0472">Membrane</keyword>
<protein>
    <submittedName>
        <fullName evidence="2">Uncharacterized protein</fullName>
    </submittedName>
</protein>
<organism evidence="2 3">
    <name type="scientific">Blautia hansenii DSM 20583</name>
    <dbReference type="NCBI Taxonomy" id="537007"/>
    <lineage>
        <taxon>Bacteria</taxon>
        <taxon>Bacillati</taxon>
        <taxon>Bacillota</taxon>
        <taxon>Clostridia</taxon>
        <taxon>Lachnospirales</taxon>
        <taxon>Lachnospiraceae</taxon>
        <taxon>Blautia</taxon>
    </lineage>
</organism>
<accession>C9L3V7</accession>
<feature type="transmembrane region" description="Helical" evidence="1">
    <location>
        <begin position="83"/>
        <end position="101"/>
    </location>
</feature>
<keyword evidence="1" id="KW-0812">Transmembrane</keyword>
<sequence>MRKISRTVRRIQVLIETYWNVNEYPQDVVNAGRLSINRNILECKYESIKLIHNRFFSINRNILECKYESIKLIHNRFFSINRNILECKFYIIVYFCNFFFWY</sequence>
<dbReference type="STRING" id="537007.BLAHAN_04044"/>
<keyword evidence="3" id="KW-1185">Reference proteome</keyword>